<dbReference type="GO" id="GO:0005737">
    <property type="term" value="C:cytoplasm"/>
    <property type="evidence" value="ECO:0007669"/>
    <property type="project" value="UniProtKB-SubCell"/>
</dbReference>
<evidence type="ECO:0000256" key="9">
    <source>
        <dbReference type="HAMAP-Rule" id="MF_00082"/>
    </source>
</evidence>
<evidence type="ECO:0000256" key="5">
    <source>
        <dbReference type="ARBA" id="ARBA00022741"/>
    </source>
</evidence>
<dbReference type="KEGG" id="nja:NSJP_1351"/>
<comment type="pathway">
    <text evidence="1 9">Amino-acid biosynthesis; L-arginine biosynthesis; N(2)-acetyl-L-ornithine from L-glutamate: step 2/4.</text>
</comment>
<dbReference type="AlphaFoldDB" id="A0A1W1I3V8"/>
<gene>
    <name evidence="9 11" type="primary">argB</name>
    <name evidence="11" type="ORF">NSJP_1351</name>
</gene>
<dbReference type="EMBL" id="LT828648">
    <property type="protein sequence ID" value="SLM47523.1"/>
    <property type="molecule type" value="Genomic_DNA"/>
</dbReference>
<feature type="binding site" evidence="9">
    <location>
        <position position="86"/>
    </location>
    <ligand>
        <name>substrate</name>
    </ligand>
</feature>
<keyword evidence="6 9" id="KW-0418">Kinase</keyword>
<reference evidence="11 12" key="1">
    <citation type="submission" date="2017-03" db="EMBL/GenBank/DDBJ databases">
        <authorList>
            <person name="Afonso C.L."/>
            <person name="Miller P.J."/>
            <person name="Scott M.A."/>
            <person name="Spackman E."/>
            <person name="Goraichik I."/>
            <person name="Dimitrov K.M."/>
            <person name="Suarez D.L."/>
            <person name="Swayne D.E."/>
        </authorList>
    </citation>
    <scope>NUCLEOTIDE SEQUENCE [LARGE SCALE GENOMIC DNA]</scope>
    <source>
        <strain evidence="11">Genome sequencing of Nitrospira japonica strain NJ11</strain>
    </source>
</reference>
<comment type="catalytic activity">
    <reaction evidence="8 9">
        <text>N-acetyl-L-glutamate + ATP = N-acetyl-L-glutamyl 5-phosphate + ADP</text>
        <dbReference type="Rhea" id="RHEA:14629"/>
        <dbReference type="ChEBI" id="CHEBI:30616"/>
        <dbReference type="ChEBI" id="CHEBI:44337"/>
        <dbReference type="ChEBI" id="CHEBI:57936"/>
        <dbReference type="ChEBI" id="CHEBI:456216"/>
        <dbReference type="EC" id="2.7.2.8"/>
    </reaction>
</comment>
<keyword evidence="3 9" id="KW-0028">Amino-acid biosynthesis</keyword>
<dbReference type="PANTHER" id="PTHR23342">
    <property type="entry name" value="N-ACETYLGLUTAMATE SYNTHASE"/>
    <property type="match status" value="1"/>
</dbReference>
<evidence type="ECO:0000256" key="4">
    <source>
        <dbReference type="ARBA" id="ARBA00022679"/>
    </source>
</evidence>
<dbReference type="InterPro" id="IPR041727">
    <property type="entry name" value="NAGK-C"/>
</dbReference>
<keyword evidence="12" id="KW-1185">Reference proteome</keyword>
<keyword evidence="7 9" id="KW-0067">ATP-binding</keyword>
<evidence type="ECO:0000256" key="2">
    <source>
        <dbReference type="ARBA" id="ARBA00022571"/>
    </source>
</evidence>
<evidence type="ECO:0000256" key="8">
    <source>
        <dbReference type="ARBA" id="ARBA00048141"/>
    </source>
</evidence>
<protein>
    <recommendedName>
        <fullName evidence="9">Acetylglutamate kinase</fullName>
        <ecNumber evidence="9">2.7.2.8</ecNumber>
    </recommendedName>
    <alternativeName>
        <fullName evidence="9">N-acetyl-L-glutamate 5-phosphotransferase</fullName>
    </alternativeName>
    <alternativeName>
        <fullName evidence="9">NAG kinase</fullName>
        <shortName evidence="9">NAGK</shortName>
    </alternativeName>
</protein>
<organism evidence="11 12">
    <name type="scientific">Nitrospira japonica</name>
    <dbReference type="NCBI Taxonomy" id="1325564"/>
    <lineage>
        <taxon>Bacteria</taxon>
        <taxon>Pseudomonadati</taxon>
        <taxon>Nitrospirota</taxon>
        <taxon>Nitrospiria</taxon>
        <taxon>Nitrospirales</taxon>
        <taxon>Nitrospiraceae</taxon>
        <taxon>Nitrospira</taxon>
    </lineage>
</organism>
<dbReference type="Proteomes" id="UP000192042">
    <property type="component" value="Chromosome I"/>
</dbReference>
<evidence type="ECO:0000256" key="1">
    <source>
        <dbReference type="ARBA" id="ARBA00004828"/>
    </source>
</evidence>
<dbReference type="RefSeq" id="WP_080886037.1">
    <property type="nucleotide sequence ID" value="NZ_LT828648.1"/>
</dbReference>
<feature type="site" description="Transition state stabilizer" evidence="9">
    <location>
        <position position="256"/>
    </location>
</feature>
<dbReference type="GO" id="GO:0042450">
    <property type="term" value="P:L-arginine biosynthetic process via ornithine"/>
    <property type="evidence" value="ECO:0007669"/>
    <property type="project" value="UniProtKB-UniRule"/>
</dbReference>
<feature type="binding site" evidence="9">
    <location>
        <begin position="64"/>
        <end position="65"/>
    </location>
    <ligand>
        <name>substrate</name>
    </ligand>
</feature>
<dbReference type="Pfam" id="PF00696">
    <property type="entry name" value="AA_kinase"/>
    <property type="match status" value="1"/>
</dbReference>
<comment type="subcellular location">
    <subcellularLocation>
        <location evidence="9">Cytoplasm</location>
    </subcellularLocation>
</comment>
<dbReference type="HAMAP" id="MF_00082">
    <property type="entry name" value="ArgB"/>
    <property type="match status" value="1"/>
</dbReference>
<dbReference type="EC" id="2.7.2.8" evidence="9"/>
<name>A0A1W1I3V8_9BACT</name>
<accession>A0A1W1I3V8</accession>
<dbReference type="OrthoDB" id="9803155at2"/>
<feature type="domain" description="Aspartate/glutamate/uridylate kinase" evidence="10">
    <location>
        <begin position="24"/>
        <end position="275"/>
    </location>
</feature>
<keyword evidence="5 9" id="KW-0547">Nucleotide-binding</keyword>
<proteinExistence type="inferred from homology"/>
<evidence type="ECO:0000313" key="12">
    <source>
        <dbReference type="Proteomes" id="UP000192042"/>
    </source>
</evidence>
<sequence>MNKLIKKASVLIEALPYIRTFRGKTVVIKYGGNAMIESSLKERFAQDVVLLKYVGLNPVIIHGGGPQIDKMLDRLGIESKFLHGVRVTSEATMEIVEMVLAGKINMEITDLITRHGGSAVGLSGKDGGLILSKPLTAKAWAESLERDFDGDDAESDFGFVGDIEKVDPSLLLKLQGDHYIPVIAPIGTDREGNTYNINADLVAGAIAGALRAEKLVMMTDIKGIRDANGRHLSTVSRKDVQRMVKKGTITEGMLPKVHACLDALEQGAAKAHIIDGRTPHAVLLEIFTHKGIGTEITS</sequence>
<dbReference type="InterPro" id="IPR036393">
    <property type="entry name" value="AceGlu_kinase-like_sf"/>
</dbReference>
<evidence type="ECO:0000256" key="6">
    <source>
        <dbReference type="ARBA" id="ARBA00022777"/>
    </source>
</evidence>
<dbReference type="PANTHER" id="PTHR23342:SF0">
    <property type="entry name" value="N-ACETYLGLUTAMATE SYNTHASE, MITOCHONDRIAL"/>
    <property type="match status" value="1"/>
</dbReference>
<dbReference type="Gene3D" id="3.40.1160.10">
    <property type="entry name" value="Acetylglutamate kinase-like"/>
    <property type="match status" value="1"/>
</dbReference>
<dbReference type="GO" id="GO:0005524">
    <property type="term" value="F:ATP binding"/>
    <property type="evidence" value="ECO:0007669"/>
    <property type="project" value="UniProtKB-UniRule"/>
</dbReference>
<dbReference type="InterPro" id="IPR001048">
    <property type="entry name" value="Asp/Glu/Uridylate_kinase"/>
</dbReference>
<dbReference type="CDD" id="cd04250">
    <property type="entry name" value="AAK_NAGK-C"/>
    <property type="match status" value="1"/>
</dbReference>
<keyword evidence="2 9" id="KW-0055">Arginine biosynthesis</keyword>
<dbReference type="InterPro" id="IPR004662">
    <property type="entry name" value="AcgluKinase_fam"/>
</dbReference>
<feature type="binding site" evidence="9">
    <location>
        <position position="196"/>
    </location>
    <ligand>
        <name>substrate</name>
    </ligand>
</feature>
<dbReference type="STRING" id="1325564.NSJP_1351"/>
<evidence type="ECO:0000256" key="3">
    <source>
        <dbReference type="ARBA" id="ARBA00022605"/>
    </source>
</evidence>
<dbReference type="FunFam" id="3.40.1160.10:FF:000004">
    <property type="entry name" value="Acetylglutamate kinase"/>
    <property type="match status" value="1"/>
</dbReference>
<dbReference type="SUPFAM" id="SSF53633">
    <property type="entry name" value="Carbamate kinase-like"/>
    <property type="match status" value="1"/>
</dbReference>
<dbReference type="InterPro" id="IPR037528">
    <property type="entry name" value="ArgB"/>
</dbReference>
<evidence type="ECO:0000259" key="10">
    <source>
        <dbReference type="Pfam" id="PF00696"/>
    </source>
</evidence>
<keyword evidence="9" id="KW-0963">Cytoplasm</keyword>
<evidence type="ECO:0000256" key="7">
    <source>
        <dbReference type="ARBA" id="ARBA00022840"/>
    </source>
</evidence>
<dbReference type="GO" id="GO:0003991">
    <property type="term" value="F:acetylglutamate kinase activity"/>
    <property type="evidence" value="ECO:0007669"/>
    <property type="project" value="UniProtKB-UniRule"/>
</dbReference>
<comment type="similarity">
    <text evidence="9">Belongs to the acetylglutamate kinase family. ArgB subfamily.</text>
</comment>
<keyword evidence="4 9" id="KW-0808">Transferase</keyword>
<dbReference type="PIRSF" id="PIRSF000728">
    <property type="entry name" value="NAGK"/>
    <property type="match status" value="1"/>
</dbReference>
<evidence type="ECO:0000313" key="11">
    <source>
        <dbReference type="EMBL" id="SLM47523.1"/>
    </source>
</evidence>
<dbReference type="NCBIfam" id="TIGR00761">
    <property type="entry name" value="argB"/>
    <property type="match status" value="1"/>
</dbReference>
<feature type="site" description="Transition state stabilizer" evidence="9">
    <location>
        <position position="29"/>
    </location>
</feature>
<comment type="function">
    <text evidence="9">Catalyzes the ATP-dependent phosphorylation of N-acetyl-L-glutamate.</text>
</comment>
<dbReference type="UniPathway" id="UPA00068">
    <property type="reaction ID" value="UER00107"/>
</dbReference>